<organism evidence="2">
    <name type="scientific">marine metagenome</name>
    <dbReference type="NCBI Taxonomy" id="408172"/>
    <lineage>
        <taxon>unclassified sequences</taxon>
        <taxon>metagenomes</taxon>
        <taxon>ecological metagenomes</taxon>
    </lineage>
</organism>
<name>A0A381QSR8_9ZZZZ</name>
<dbReference type="InterPro" id="IPR019897">
    <property type="entry name" value="RidA_CS"/>
</dbReference>
<dbReference type="InterPro" id="IPR035959">
    <property type="entry name" value="RutC-like_sf"/>
</dbReference>
<dbReference type="Pfam" id="PF01042">
    <property type="entry name" value="Ribonuc_L-PSP"/>
    <property type="match status" value="1"/>
</dbReference>
<evidence type="ECO:0000256" key="1">
    <source>
        <dbReference type="ARBA" id="ARBA00010552"/>
    </source>
</evidence>
<gene>
    <name evidence="2" type="ORF">METZ01_LOCUS34453</name>
</gene>
<dbReference type="Gene3D" id="3.30.1330.40">
    <property type="entry name" value="RutC-like"/>
    <property type="match status" value="1"/>
</dbReference>
<dbReference type="AlphaFoldDB" id="A0A381QSR8"/>
<comment type="similarity">
    <text evidence="1">Belongs to the RutC family.</text>
</comment>
<dbReference type="PANTHER" id="PTHR11803:SF39">
    <property type="entry name" value="2-IMINOBUTANOATE_2-IMINOPROPANOATE DEAMINASE"/>
    <property type="match status" value="1"/>
</dbReference>
<dbReference type="SUPFAM" id="SSF55298">
    <property type="entry name" value="YjgF-like"/>
    <property type="match status" value="1"/>
</dbReference>
<accession>A0A381QSR8</accession>
<proteinExistence type="inferred from homology"/>
<reference evidence="2" key="1">
    <citation type="submission" date="2018-05" db="EMBL/GenBank/DDBJ databases">
        <authorList>
            <person name="Lanie J.A."/>
            <person name="Ng W.-L."/>
            <person name="Kazmierczak K.M."/>
            <person name="Andrzejewski T.M."/>
            <person name="Davidsen T.M."/>
            <person name="Wayne K.J."/>
            <person name="Tettelin H."/>
            <person name="Glass J.I."/>
            <person name="Rusch D."/>
            <person name="Podicherti R."/>
            <person name="Tsui H.-C.T."/>
            <person name="Winkler M.E."/>
        </authorList>
    </citation>
    <scope>NUCLEOTIDE SEQUENCE</scope>
</reference>
<sequence length="126" mass="13856">MNKKIITTSEAPAAIGPYSQAIRIGEFLYTSGQISLDPNSMELITGNIEVETERVLKNIEAILNADGLKLNNIIKTTVYLTDLSEFGRMNQVYEKFFVETKPARACVQVAALPKGAKVEIDAIAHQ</sequence>
<dbReference type="FunFam" id="3.30.1330.40:FF:000001">
    <property type="entry name" value="L-PSP family endoribonuclease"/>
    <property type="match status" value="1"/>
</dbReference>
<dbReference type="PANTHER" id="PTHR11803">
    <property type="entry name" value="2-IMINOBUTANOATE/2-IMINOPROPANOATE DEAMINASE RIDA"/>
    <property type="match status" value="1"/>
</dbReference>
<dbReference type="NCBIfam" id="TIGR00004">
    <property type="entry name" value="Rid family detoxifying hydrolase"/>
    <property type="match status" value="1"/>
</dbReference>
<dbReference type="CDD" id="cd00448">
    <property type="entry name" value="YjgF_YER057c_UK114_family"/>
    <property type="match status" value="1"/>
</dbReference>
<dbReference type="EMBL" id="UINC01001474">
    <property type="protein sequence ID" value="SUZ81599.1"/>
    <property type="molecule type" value="Genomic_DNA"/>
</dbReference>
<dbReference type="GO" id="GO:0019239">
    <property type="term" value="F:deaminase activity"/>
    <property type="evidence" value="ECO:0007669"/>
    <property type="project" value="TreeGrafter"/>
</dbReference>
<evidence type="ECO:0000313" key="2">
    <source>
        <dbReference type="EMBL" id="SUZ81599.1"/>
    </source>
</evidence>
<protein>
    <submittedName>
        <fullName evidence="2">Uncharacterized protein</fullName>
    </submittedName>
</protein>
<dbReference type="GO" id="GO:0005829">
    <property type="term" value="C:cytosol"/>
    <property type="evidence" value="ECO:0007669"/>
    <property type="project" value="TreeGrafter"/>
</dbReference>
<dbReference type="PROSITE" id="PS01094">
    <property type="entry name" value="UPF0076"/>
    <property type="match status" value="1"/>
</dbReference>
<dbReference type="InterPro" id="IPR006056">
    <property type="entry name" value="RidA"/>
</dbReference>
<dbReference type="InterPro" id="IPR006175">
    <property type="entry name" value="YjgF/YER057c/UK114"/>
</dbReference>